<evidence type="ECO:0000259" key="1">
    <source>
        <dbReference type="PROSITE" id="PS50011"/>
    </source>
</evidence>
<keyword evidence="3" id="KW-1185">Reference proteome</keyword>
<dbReference type="PANTHER" id="PTHR27003:SF479">
    <property type="entry name" value="RECEPTOR-LIKE PROTEIN KINASE FERONIA"/>
    <property type="match status" value="1"/>
</dbReference>
<dbReference type="Gene3D" id="1.10.510.10">
    <property type="entry name" value="Transferase(Phosphotransferase) domain 1"/>
    <property type="match status" value="1"/>
</dbReference>
<dbReference type="InterPro" id="IPR045272">
    <property type="entry name" value="ANXUR1/2-like"/>
</dbReference>
<reference evidence="2 3" key="1">
    <citation type="journal article" date="2013" name="Proc. Natl. Acad. Sci. U.S.A.">
        <title>Fine-scale variation in meiotic recombination in Mimulus inferred from population shotgun sequencing.</title>
        <authorList>
            <person name="Hellsten U."/>
            <person name="Wright K.M."/>
            <person name="Jenkins J."/>
            <person name="Shu S."/>
            <person name="Yuan Y."/>
            <person name="Wessler S.R."/>
            <person name="Schmutz J."/>
            <person name="Willis J.H."/>
            <person name="Rokhsar D.S."/>
        </authorList>
    </citation>
    <scope>NUCLEOTIDE SEQUENCE [LARGE SCALE GENOMIC DNA]</scope>
    <source>
        <strain evidence="3">cv. DUN x IM62</strain>
    </source>
</reference>
<dbReference type="PROSITE" id="PS50011">
    <property type="entry name" value="PROTEIN_KINASE_DOM"/>
    <property type="match status" value="1"/>
</dbReference>
<feature type="domain" description="Protein kinase" evidence="1">
    <location>
        <begin position="1"/>
        <end position="73"/>
    </location>
</feature>
<dbReference type="PANTHER" id="PTHR27003">
    <property type="entry name" value="OS07G0166700 PROTEIN"/>
    <property type="match status" value="1"/>
</dbReference>
<evidence type="ECO:0000313" key="3">
    <source>
        <dbReference type="Proteomes" id="UP000030748"/>
    </source>
</evidence>
<dbReference type="InterPro" id="IPR000719">
    <property type="entry name" value="Prot_kinase_dom"/>
</dbReference>
<dbReference type="STRING" id="4155.A0A022R3I3"/>
<name>A0A022R3I3_ERYGU</name>
<dbReference type="Pfam" id="PF07714">
    <property type="entry name" value="PK_Tyr_Ser-Thr"/>
    <property type="match status" value="1"/>
</dbReference>
<dbReference type="InterPro" id="IPR001245">
    <property type="entry name" value="Ser-Thr/Tyr_kinase_cat_dom"/>
</dbReference>
<dbReference type="GO" id="GO:0005524">
    <property type="term" value="F:ATP binding"/>
    <property type="evidence" value="ECO:0007669"/>
    <property type="project" value="InterPro"/>
</dbReference>
<gene>
    <name evidence="2" type="ORF">MIMGU_mgv1a023552mg</name>
</gene>
<evidence type="ECO:0000313" key="2">
    <source>
        <dbReference type="EMBL" id="EYU35207.1"/>
    </source>
</evidence>
<dbReference type="SUPFAM" id="SSF56112">
    <property type="entry name" value="Protein kinase-like (PK-like)"/>
    <property type="match status" value="1"/>
</dbReference>
<dbReference type="AlphaFoldDB" id="A0A022R3I3"/>
<accession>A0A022R3I3</accession>
<sequence>MFLIYDYMSCGSLNDHLHFTKKNPPLTWKQRLQIYIGTAKGLHYLKSHINVYHNMRHEVSTTNILLDEKWVAK</sequence>
<feature type="non-terminal residue" evidence="2">
    <location>
        <position position="73"/>
    </location>
</feature>
<dbReference type="InterPro" id="IPR011009">
    <property type="entry name" value="Kinase-like_dom_sf"/>
</dbReference>
<organism evidence="2 3">
    <name type="scientific">Erythranthe guttata</name>
    <name type="common">Yellow monkey flower</name>
    <name type="synonym">Mimulus guttatus</name>
    <dbReference type="NCBI Taxonomy" id="4155"/>
    <lineage>
        <taxon>Eukaryota</taxon>
        <taxon>Viridiplantae</taxon>
        <taxon>Streptophyta</taxon>
        <taxon>Embryophyta</taxon>
        <taxon>Tracheophyta</taxon>
        <taxon>Spermatophyta</taxon>
        <taxon>Magnoliopsida</taxon>
        <taxon>eudicotyledons</taxon>
        <taxon>Gunneridae</taxon>
        <taxon>Pentapetalae</taxon>
        <taxon>asterids</taxon>
        <taxon>lamiids</taxon>
        <taxon>Lamiales</taxon>
        <taxon>Phrymaceae</taxon>
        <taxon>Erythranthe</taxon>
    </lineage>
</organism>
<protein>
    <recommendedName>
        <fullName evidence="1">Protein kinase domain-containing protein</fullName>
    </recommendedName>
</protein>
<proteinExistence type="predicted"/>
<dbReference type="EMBL" id="KI630628">
    <property type="protein sequence ID" value="EYU35207.1"/>
    <property type="molecule type" value="Genomic_DNA"/>
</dbReference>
<dbReference type="Proteomes" id="UP000030748">
    <property type="component" value="Unassembled WGS sequence"/>
</dbReference>
<dbReference type="GO" id="GO:0004714">
    <property type="term" value="F:transmembrane receptor protein tyrosine kinase activity"/>
    <property type="evidence" value="ECO:0007669"/>
    <property type="project" value="InterPro"/>
</dbReference>